<dbReference type="Pfam" id="PF21597">
    <property type="entry name" value="TetR_C_43"/>
    <property type="match status" value="1"/>
</dbReference>
<dbReference type="InterPro" id="IPR036271">
    <property type="entry name" value="Tet_transcr_reg_TetR-rel_C_sf"/>
</dbReference>
<dbReference type="PANTHER" id="PTHR30055">
    <property type="entry name" value="HTH-TYPE TRANSCRIPTIONAL REGULATOR RUTR"/>
    <property type="match status" value="1"/>
</dbReference>
<feature type="region of interest" description="Disordered" evidence="5">
    <location>
        <begin position="189"/>
        <end position="211"/>
    </location>
</feature>
<dbReference type="PANTHER" id="PTHR30055:SF234">
    <property type="entry name" value="HTH-TYPE TRANSCRIPTIONAL REGULATOR BETI"/>
    <property type="match status" value="1"/>
</dbReference>
<dbReference type="InterPro" id="IPR049445">
    <property type="entry name" value="TetR_SbtR-like_C"/>
</dbReference>
<dbReference type="PRINTS" id="PR00455">
    <property type="entry name" value="HTHTETR"/>
</dbReference>
<evidence type="ECO:0000256" key="2">
    <source>
        <dbReference type="ARBA" id="ARBA00023125"/>
    </source>
</evidence>
<proteinExistence type="predicted"/>
<feature type="domain" description="HTH tetR-type" evidence="6">
    <location>
        <begin position="6"/>
        <end position="65"/>
    </location>
</feature>
<protein>
    <submittedName>
        <fullName evidence="7">Transcriptional regulator, TetR family</fullName>
    </submittedName>
</protein>
<evidence type="ECO:0000256" key="3">
    <source>
        <dbReference type="ARBA" id="ARBA00023163"/>
    </source>
</evidence>
<keyword evidence="2 4" id="KW-0238">DNA-binding</keyword>
<dbReference type="EMBL" id="CP036455">
    <property type="protein sequence ID" value="QBI53674.1"/>
    <property type="molecule type" value="Genomic_DNA"/>
</dbReference>
<keyword evidence="1" id="KW-0805">Transcription regulation</keyword>
<gene>
    <name evidence="7" type="ORF">EKD16_09400</name>
</gene>
<evidence type="ECO:0000256" key="5">
    <source>
        <dbReference type="SAM" id="MobiDB-lite"/>
    </source>
</evidence>
<dbReference type="GO" id="GO:0003700">
    <property type="term" value="F:DNA-binding transcription factor activity"/>
    <property type="evidence" value="ECO:0007669"/>
    <property type="project" value="TreeGrafter"/>
</dbReference>
<dbReference type="Pfam" id="PF00440">
    <property type="entry name" value="TetR_N"/>
    <property type="match status" value="1"/>
</dbReference>
<dbReference type="KEGG" id="strr:EKD16_09400"/>
<dbReference type="InterPro" id="IPR001647">
    <property type="entry name" value="HTH_TetR"/>
</dbReference>
<dbReference type="InterPro" id="IPR009057">
    <property type="entry name" value="Homeodomain-like_sf"/>
</dbReference>
<dbReference type="SUPFAM" id="SSF48498">
    <property type="entry name" value="Tetracyclin repressor-like, C-terminal domain"/>
    <property type="match status" value="1"/>
</dbReference>
<dbReference type="GO" id="GO:0000976">
    <property type="term" value="F:transcription cis-regulatory region binding"/>
    <property type="evidence" value="ECO:0007669"/>
    <property type="project" value="TreeGrafter"/>
</dbReference>
<dbReference type="Proteomes" id="UP000292235">
    <property type="component" value="Chromosome"/>
</dbReference>
<feature type="compositionally biased region" description="Basic and acidic residues" evidence="5">
    <location>
        <begin position="201"/>
        <end position="211"/>
    </location>
</feature>
<feature type="DNA-binding region" description="H-T-H motif" evidence="4">
    <location>
        <begin position="28"/>
        <end position="47"/>
    </location>
</feature>
<dbReference type="PROSITE" id="PS50977">
    <property type="entry name" value="HTH_TETR_2"/>
    <property type="match status" value="1"/>
</dbReference>
<sequence length="211" mass="22679">MRTDARRNRDELLRAARALFIERGTDVALEAVAQRAGVSIATLYRNFPDRTALVRAVVLDGIGSMREAARRARDGIADDPAGAWHTFVETAAALRAGVLMPMLQPILPDLATDPELSRARTEVVEAVGDLVAAAQRHGQVRSDVAADEIMLLIMAIARPLPALPEEHVPEFIERALGVAVAGLRPDSGPALPGRPVAMRVPGEEHPDRTGQ</sequence>
<accession>A0A4P6Q4C1</accession>
<dbReference type="InterPro" id="IPR050109">
    <property type="entry name" value="HTH-type_TetR-like_transc_reg"/>
</dbReference>
<evidence type="ECO:0000256" key="1">
    <source>
        <dbReference type="ARBA" id="ARBA00023015"/>
    </source>
</evidence>
<dbReference type="OrthoDB" id="9795011at2"/>
<reference evidence="7 8" key="1">
    <citation type="submission" date="2019-02" db="EMBL/GenBank/DDBJ databases">
        <authorList>
            <person name="Khodamoradi S."/>
            <person name="Hahnke R.L."/>
            <person name="Kaempfer P."/>
            <person name="Schumann P."/>
            <person name="Rohde M."/>
            <person name="Steinert M."/>
            <person name="Luzhetskyy A."/>
            <person name="Wink J."/>
            <person name="Ruckert C."/>
        </authorList>
    </citation>
    <scope>NUCLEOTIDE SEQUENCE [LARGE SCALE GENOMIC DNA]</scope>
    <source>
        <strain evidence="7 8">M2</strain>
    </source>
</reference>
<evidence type="ECO:0000313" key="7">
    <source>
        <dbReference type="EMBL" id="QBI53674.1"/>
    </source>
</evidence>
<dbReference type="RefSeq" id="WP_131097990.1">
    <property type="nucleotide sequence ID" value="NZ_CP036455.1"/>
</dbReference>
<keyword evidence="3" id="KW-0804">Transcription</keyword>
<evidence type="ECO:0000313" key="8">
    <source>
        <dbReference type="Proteomes" id="UP000292235"/>
    </source>
</evidence>
<dbReference type="AlphaFoldDB" id="A0A4P6Q4C1"/>
<evidence type="ECO:0000256" key="4">
    <source>
        <dbReference type="PROSITE-ProRule" id="PRU00335"/>
    </source>
</evidence>
<name>A0A4P6Q4C1_9ACTN</name>
<evidence type="ECO:0000259" key="6">
    <source>
        <dbReference type="PROSITE" id="PS50977"/>
    </source>
</evidence>
<dbReference type="SUPFAM" id="SSF46689">
    <property type="entry name" value="Homeodomain-like"/>
    <property type="match status" value="1"/>
</dbReference>
<dbReference type="Gene3D" id="1.10.357.10">
    <property type="entry name" value="Tetracycline Repressor, domain 2"/>
    <property type="match status" value="1"/>
</dbReference>
<keyword evidence="8" id="KW-1185">Reference proteome</keyword>
<organism evidence="7 8">
    <name type="scientific">Streptomonospora litoralis</name>
    <dbReference type="NCBI Taxonomy" id="2498135"/>
    <lineage>
        <taxon>Bacteria</taxon>
        <taxon>Bacillati</taxon>
        <taxon>Actinomycetota</taxon>
        <taxon>Actinomycetes</taxon>
        <taxon>Streptosporangiales</taxon>
        <taxon>Nocardiopsidaceae</taxon>
        <taxon>Streptomonospora</taxon>
    </lineage>
</organism>